<dbReference type="PRINTS" id="PR00455">
    <property type="entry name" value="HTHTETR"/>
</dbReference>
<dbReference type="EMBL" id="BSPO01000002">
    <property type="protein sequence ID" value="GLS83045.1"/>
    <property type="molecule type" value="Genomic_DNA"/>
</dbReference>
<dbReference type="Proteomes" id="UP001157439">
    <property type="component" value="Unassembled WGS sequence"/>
</dbReference>
<keyword evidence="1 2" id="KW-0238">DNA-binding</keyword>
<evidence type="ECO:0000256" key="2">
    <source>
        <dbReference type="PROSITE-ProRule" id="PRU00335"/>
    </source>
</evidence>
<dbReference type="PANTHER" id="PTHR30055:SF146">
    <property type="entry name" value="HTH-TYPE TRANSCRIPTIONAL DUAL REGULATOR CECR"/>
    <property type="match status" value="1"/>
</dbReference>
<proteinExistence type="predicted"/>
<reference evidence="4 5" key="1">
    <citation type="journal article" date="2014" name="Int. J. Syst. Evol. Microbiol.">
        <title>Complete genome sequence of Corynebacterium casei LMG S-19264T (=DSM 44701T), isolated from a smear-ripened cheese.</title>
        <authorList>
            <consortium name="US DOE Joint Genome Institute (JGI-PGF)"/>
            <person name="Walter F."/>
            <person name="Albersmeier A."/>
            <person name="Kalinowski J."/>
            <person name="Ruckert C."/>
        </authorList>
    </citation>
    <scope>NUCLEOTIDE SEQUENCE [LARGE SCALE GENOMIC DNA]</scope>
    <source>
        <strain evidence="4 5">NBRC 112785</strain>
    </source>
</reference>
<dbReference type="AlphaFoldDB" id="A0AA37WXV0"/>
<evidence type="ECO:0000313" key="5">
    <source>
        <dbReference type="Proteomes" id="UP001157439"/>
    </source>
</evidence>
<dbReference type="InterPro" id="IPR009057">
    <property type="entry name" value="Homeodomain-like_sf"/>
</dbReference>
<dbReference type="PROSITE" id="PS01081">
    <property type="entry name" value="HTH_TETR_1"/>
    <property type="match status" value="1"/>
</dbReference>
<dbReference type="PROSITE" id="PS50977">
    <property type="entry name" value="HTH_TETR_2"/>
    <property type="match status" value="1"/>
</dbReference>
<gene>
    <name evidence="4" type="primary">calR</name>
    <name evidence="4" type="ORF">GCM10007894_10220</name>
</gene>
<comment type="caution">
    <text evidence="4">The sequence shown here is derived from an EMBL/GenBank/DDBJ whole genome shotgun (WGS) entry which is preliminary data.</text>
</comment>
<sequence>MANSKKQQLLFAALELFVKQGISNTSTASIAQAAGVASGTLFHHFTNKQGLIDALYRWVKEGMSDGLVTSLNLLKQNSDALDHQTYQEALFRLWFESMNWAVTHPLHTRFFYRYYQNQQVTPSLQSNLENRMLQQLEEVLMLGAKNGWLLDMPMDLLRHHCYQMYLSTSQFFLEQPHLWQNPNYQQSAFKCFLQSIERA</sequence>
<keyword evidence="5" id="KW-1185">Reference proteome</keyword>
<feature type="DNA-binding region" description="H-T-H motif" evidence="2">
    <location>
        <begin position="26"/>
        <end position="45"/>
    </location>
</feature>
<dbReference type="GO" id="GO:0000976">
    <property type="term" value="F:transcription cis-regulatory region binding"/>
    <property type="evidence" value="ECO:0007669"/>
    <property type="project" value="TreeGrafter"/>
</dbReference>
<dbReference type="SUPFAM" id="SSF46689">
    <property type="entry name" value="Homeodomain-like"/>
    <property type="match status" value="1"/>
</dbReference>
<name>A0AA37WXV0_9GAMM</name>
<dbReference type="Pfam" id="PF00440">
    <property type="entry name" value="TetR_N"/>
    <property type="match status" value="1"/>
</dbReference>
<feature type="domain" description="HTH tetR-type" evidence="3">
    <location>
        <begin position="3"/>
        <end position="63"/>
    </location>
</feature>
<dbReference type="InterPro" id="IPR023772">
    <property type="entry name" value="DNA-bd_HTH_TetR-type_CS"/>
</dbReference>
<accession>A0AA37WXV0</accession>
<organism evidence="4 5">
    <name type="scientific">Paraferrimonas haliotis</name>
    <dbReference type="NCBI Taxonomy" id="2013866"/>
    <lineage>
        <taxon>Bacteria</taxon>
        <taxon>Pseudomonadati</taxon>
        <taxon>Pseudomonadota</taxon>
        <taxon>Gammaproteobacteria</taxon>
        <taxon>Alteromonadales</taxon>
        <taxon>Ferrimonadaceae</taxon>
        <taxon>Paraferrimonas</taxon>
    </lineage>
</organism>
<dbReference type="InterPro" id="IPR050109">
    <property type="entry name" value="HTH-type_TetR-like_transc_reg"/>
</dbReference>
<evidence type="ECO:0000259" key="3">
    <source>
        <dbReference type="PROSITE" id="PS50977"/>
    </source>
</evidence>
<protein>
    <submittedName>
        <fullName evidence="4">TetR family transcriptional regulator</fullName>
    </submittedName>
</protein>
<dbReference type="PANTHER" id="PTHR30055">
    <property type="entry name" value="HTH-TYPE TRANSCRIPTIONAL REGULATOR RUTR"/>
    <property type="match status" value="1"/>
</dbReference>
<dbReference type="GO" id="GO:0003700">
    <property type="term" value="F:DNA-binding transcription factor activity"/>
    <property type="evidence" value="ECO:0007669"/>
    <property type="project" value="TreeGrafter"/>
</dbReference>
<evidence type="ECO:0000256" key="1">
    <source>
        <dbReference type="ARBA" id="ARBA00023125"/>
    </source>
</evidence>
<dbReference type="InterPro" id="IPR001647">
    <property type="entry name" value="HTH_TetR"/>
</dbReference>
<dbReference type="RefSeq" id="WP_158220678.1">
    <property type="nucleotide sequence ID" value="NZ_BSPO01000002.1"/>
</dbReference>
<dbReference type="Gene3D" id="1.10.357.10">
    <property type="entry name" value="Tetracycline Repressor, domain 2"/>
    <property type="match status" value="1"/>
</dbReference>
<evidence type="ECO:0000313" key="4">
    <source>
        <dbReference type="EMBL" id="GLS83045.1"/>
    </source>
</evidence>